<dbReference type="Proteomes" id="UP000447355">
    <property type="component" value="Unassembled WGS sequence"/>
</dbReference>
<reference evidence="4" key="1">
    <citation type="submission" date="2019-12" db="EMBL/GenBank/DDBJ databases">
        <title>Novel species isolated from a subtropical stream in China.</title>
        <authorList>
            <person name="Lu H."/>
        </authorList>
    </citation>
    <scope>NUCLEOTIDE SEQUENCE [LARGE SCALE GENOMIC DNA]</scope>
    <source>
        <strain evidence="4">FT81W</strain>
    </source>
</reference>
<keyword evidence="1" id="KW-0812">Transmembrane</keyword>
<dbReference type="EMBL" id="WWCX01000003">
    <property type="protein sequence ID" value="MYM93214.1"/>
    <property type="molecule type" value="Genomic_DNA"/>
</dbReference>
<feature type="transmembrane region" description="Helical" evidence="1">
    <location>
        <begin position="185"/>
        <end position="204"/>
    </location>
</feature>
<keyword evidence="2" id="KW-0732">Signal</keyword>
<dbReference type="AlphaFoldDB" id="A0A845GFZ3"/>
<evidence type="ECO:0000313" key="4">
    <source>
        <dbReference type="EMBL" id="MYM93214.1"/>
    </source>
</evidence>
<organism evidence="4 5">
    <name type="scientific">Duganella vulcania</name>
    <dbReference type="NCBI Taxonomy" id="2692166"/>
    <lineage>
        <taxon>Bacteria</taxon>
        <taxon>Pseudomonadati</taxon>
        <taxon>Pseudomonadota</taxon>
        <taxon>Betaproteobacteria</taxon>
        <taxon>Burkholderiales</taxon>
        <taxon>Oxalobacteraceae</taxon>
        <taxon>Telluria group</taxon>
        <taxon>Duganella</taxon>
    </lineage>
</organism>
<feature type="domain" description="TPM" evidence="3">
    <location>
        <begin position="37"/>
        <end position="160"/>
    </location>
</feature>
<evidence type="ECO:0000313" key="5">
    <source>
        <dbReference type="Proteomes" id="UP000447355"/>
    </source>
</evidence>
<accession>A0A845GFZ3</accession>
<gene>
    <name evidence="4" type="ORF">GTP90_05000</name>
</gene>
<dbReference type="Gene3D" id="3.10.310.50">
    <property type="match status" value="1"/>
</dbReference>
<dbReference type="PANTHER" id="PTHR30373:SF2">
    <property type="entry name" value="UPF0603 PROTEIN YGCG"/>
    <property type="match status" value="1"/>
</dbReference>
<dbReference type="InterPro" id="IPR007621">
    <property type="entry name" value="TPM_dom"/>
</dbReference>
<feature type="signal peptide" evidence="2">
    <location>
        <begin position="1"/>
        <end position="23"/>
    </location>
</feature>
<comment type="caution">
    <text evidence="4">The sequence shown here is derived from an EMBL/GenBank/DDBJ whole genome shotgun (WGS) entry which is preliminary data.</text>
</comment>
<evidence type="ECO:0000256" key="2">
    <source>
        <dbReference type="SAM" id="SignalP"/>
    </source>
</evidence>
<evidence type="ECO:0000259" key="3">
    <source>
        <dbReference type="Pfam" id="PF04536"/>
    </source>
</evidence>
<evidence type="ECO:0000256" key="1">
    <source>
        <dbReference type="SAM" id="Phobius"/>
    </source>
</evidence>
<dbReference type="Pfam" id="PF04536">
    <property type="entry name" value="TPM_phosphatase"/>
    <property type="match status" value="1"/>
</dbReference>
<dbReference type="PANTHER" id="PTHR30373">
    <property type="entry name" value="UPF0603 PROTEIN YGCG"/>
    <property type="match status" value="1"/>
</dbReference>
<name>A0A845GFZ3_9BURK</name>
<protein>
    <submittedName>
        <fullName evidence="4">YgcG family protein</fullName>
    </submittedName>
</protein>
<feature type="transmembrane region" description="Helical" evidence="1">
    <location>
        <begin position="216"/>
        <end position="244"/>
    </location>
</feature>
<sequence length="288" mass="29512">MSFPRLPWMVVAALCVLGSLAFAQDALVKVPPLNSPVTDLTATLSADQRSGLEADLRAFEQRKGSQVAVLIVPTTKPESIEAYAIRVAEQWKIGRKKIDDGAILVVAKDDRALRIEVGYGLEGALNDATAKRIIDEVIVPRFRQNDFYGGIAAGTASIIKVVDGEALPAAEWERRPDELPGLRQWLPVALIAALVLGGILRAVLGRVPGAVAAGGIIGLAAWLLAGAAVIGLIAGMLGFVFTLAGGSRLAGMYLGSGHGRGGWGGGGGGGGWGGGGGGFGGGGASGRW</sequence>
<keyword evidence="1" id="KW-1133">Transmembrane helix</keyword>
<feature type="chain" id="PRO_5032271079" evidence="2">
    <location>
        <begin position="24"/>
        <end position="288"/>
    </location>
</feature>
<proteinExistence type="predicted"/>
<keyword evidence="1" id="KW-0472">Membrane</keyword>